<dbReference type="Pfam" id="PF02786">
    <property type="entry name" value="CPSase_L_D2"/>
    <property type="match status" value="1"/>
</dbReference>
<organism evidence="7">
    <name type="scientific">uncultured prokaryote</name>
    <dbReference type="NCBI Taxonomy" id="198431"/>
    <lineage>
        <taxon>unclassified sequences</taxon>
        <taxon>environmental samples</taxon>
    </lineage>
</organism>
<accession>A0A0A1I7C2</accession>
<keyword evidence="2" id="KW-0547">Nucleotide-binding</keyword>
<dbReference type="PANTHER" id="PTHR18866">
    <property type="entry name" value="CARBOXYLASE:PYRUVATE/ACETYL-COA/PROPIONYL-COA CARBOXYLASE"/>
    <property type="match status" value="1"/>
</dbReference>
<gene>
    <name evidence="7" type="primary">AccC</name>
</gene>
<evidence type="ECO:0000313" key="7">
    <source>
        <dbReference type="EMBL" id="CDO41168.1"/>
    </source>
</evidence>
<sequence length="107" mass="11330">FLSESAEFAKKVESCGLIFIGPSSSVLHRINQIHLLKEIVQSLSIPIIAGDFNVINSVDEALESASTLGYPLMLKPTIGGGGRGIQIINHGTQFPSEITQLQSPGVG</sequence>
<keyword evidence="1" id="KW-0436">Ligase</keyword>
<keyword evidence="4" id="KW-0092">Biotin</keyword>
<dbReference type="InterPro" id="IPR011761">
    <property type="entry name" value="ATP-grasp"/>
</dbReference>
<evidence type="ECO:0000259" key="5">
    <source>
        <dbReference type="PROSITE" id="PS50975"/>
    </source>
</evidence>
<evidence type="ECO:0000256" key="1">
    <source>
        <dbReference type="ARBA" id="ARBA00022598"/>
    </source>
</evidence>
<dbReference type="SUPFAM" id="SSF56059">
    <property type="entry name" value="Glutathione synthetase ATP-binding domain-like"/>
    <property type="match status" value="1"/>
</dbReference>
<dbReference type="InterPro" id="IPR005479">
    <property type="entry name" value="CPAse_ATP-bd"/>
</dbReference>
<dbReference type="GO" id="GO:0005524">
    <property type="term" value="F:ATP binding"/>
    <property type="evidence" value="ECO:0007669"/>
    <property type="project" value="UniProtKB-KW"/>
</dbReference>
<evidence type="ECO:0000256" key="2">
    <source>
        <dbReference type="ARBA" id="ARBA00022741"/>
    </source>
</evidence>
<dbReference type="GO" id="GO:0046872">
    <property type="term" value="F:metal ion binding"/>
    <property type="evidence" value="ECO:0007669"/>
    <property type="project" value="InterPro"/>
</dbReference>
<dbReference type="Gene3D" id="3.30.470.20">
    <property type="entry name" value="ATP-grasp fold, B domain"/>
    <property type="match status" value="1"/>
</dbReference>
<reference evidence="7" key="1">
    <citation type="submission" date="2014-03" db="EMBL/GenBank/DDBJ databases">
        <title>Heterotrophic communities supplied by ancient organic carbon from black shale outcompete lithotrophs in Fennoscandian bedrock fluid.</title>
        <authorList>
            <person name="Purkamo L."/>
            <person name="Bomberg M."/>
            <person name="Nyyssonen M."/>
            <person name="Kukkonen I."/>
            <person name="Ahonen L."/>
            <person name="Itavaara M."/>
        </authorList>
    </citation>
    <scope>NUCLEOTIDE SEQUENCE</scope>
</reference>
<dbReference type="PROSITE" id="PS00866">
    <property type="entry name" value="CPSASE_1"/>
    <property type="match status" value="1"/>
</dbReference>
<dbReference type="EMBL" id="HG967572">
    <property type="protein sequence ID" value="CDO41168.1"/>
    <property type="molecule type" value="Genomic_DNA"/>
</dbReference>
<dbReference type="InterPro" id="IPR005481">
    <property type="entry name" value="BC-like_N"/>
</dbReference>
<feature type="non-terminal residue" evidence="7">
    <location>
        <position position="1"/>
    </location>
</feature>
<dbReference type="Pfam" id="PF00289">
    <property type="entry name" value="Biotin_carb_N"/>
    <property type="match status" value="1"/>
</dbReference>
<evidence type="ECO:0000259" key="6">
    <source>
        <dbReference type="PROSITE" id="PS50979"/>
    </source>
</evidence>
<dbReference type="PROSITE" id="PS50979">
    <property type="entry name" value="BC"/>
    <property type="match status" value="1"/>
</dbReference>
<feature type="domain" description="Biotin carboxylation" evidence="6">
    <location>
        <begin position="1"/>
        <end position="107"/>
    </location>
</feature>
<evidence type="ECO:0000256" key="3">
    <source>
        <dbReference type="ARBA" id="ARBA00022840"/>
    </source>
</evidence>
<dbReference type="PROSITE" id="PS50975">
    <property type="entry name" value="ATP_GRASP"/>
    <property type="match status" value="1"/>
</dbReference>
<feature type="domain" description="ATP-grasp" evidence="5">
    <location>
        <begin position="37"/>
        <end position="89"/>
    </location>
</feature>
<name>A0A0A1I7C2_9ZZZZ</name>
<evidence type="ECO:0000256" key="4">
    <source>
        <dbReference type="ARBA" id="ARBA00023267"/>
    </source>
</evidence>
<feature type="non-terminal residue" evidence="7">
    <location>
        <position position="107"/>
    </location>
</feature>
<dbReference type="InterPro" id="IPR050856">
    <property type="entry name" value="Biotin_carboxylase_complex"/>
</dbReference>
<proteinExistence type="predicted"/>
<keyword evidence="3" id="KW-0067">ATP-binding</keyword>
<dbReference type="AlphaFoldDB" id="A0A0A1I7C2"/>
<dbReference type="InterPro" id="IPR011764">
    <property type="entry name" value="Biotin_carboxylation_dom"/>
</dbReference>
<dbReference type="PANTHER" id="PTHR18866:SF33">
    <property type="entry name" value="METHYLCROTONOYL-COA CARBOXYLASE SUBUNIT ALPHA, MITOCHONDRIAL-RELATED"/>
    <property type="match status" value="1"/>
</dbReference>
<dbReference type="GO" id="GO:0016874">
    <property type="term" value="F:ligase activity"/>
    <property type="evidence" value="ECO:0007669"/>
    <property type="project" value="UniProtKB-KW"/>
</dbReference>
<protein>
    <submittedName>
        <fullName evidence="7">Putative biotin carboxylase, subunit of acetyl-CoA-carboxylase</fullName>
    </submittedName>
</protein>